<accession>A0A1I7XUS6</accession>
<dbReference type="AlphaFoldDB" id="A0A1I7XUS6"/>
<organism evidence="7 8">
    <name type="scientific">Heterorhabditis bacteriophora</name>
    <name type="common">Entomopathogenic nematode worm</name>
    <dbReference type="NCBI Taxonomy" id="37862"/>
    <lineage>
        <taxon>Eukaryota</taxon>
        <taxon>Metazoa</taxon>
        <taxon>Ecdysozoa</taxon>
        <taxon>Nematoda</taxon>
        <taxon>Chromadorea</taxon>
        <taxon>Rhabditida</taxon>
        <taxon>Rhabditina</taxon>
        <taxon>Rhabditomorpha</taxon>
        <taxon>Strongyloidea</taxon>
        <taxon>Heterorhabditidae</taxon>
        <taxon>Heterorhabditis</taxon>
    </lineage>
</organism>
<dbReference type="Pfam" id="PF03939">
    <property type="entry name" value="Ribosomal_L23eN"/>
    <property type="match status" value="1"/>
</dbReference>
<dbReference type="Proteomes" id="UP000095283">
    <property type="component" value="Unplaced"/>
</dbReference>
<evidence type="ECO:0000256" key="4">
    <source>
        <dbReference type="SAM" id="Phobius"/>
    </source>
</evidence>
<dbReference type="GO" id="GO:1990904">
    <property type="term" value="C:ribonucleoprotein complex"/>
    <property type="evidence" value="ECO:0007669"/>
    <property type="project" value="UniProtKB-KW"/>
</dbReference>
<dbReference type="SUPFAM" id="SSF54189">
    <property type="entry name" value="Ribosomal proteins S24e, L23 and L15e"/>
    <property type="match status" value="1"/>
</dbReference>
<dbReference type="PANTHER" id="PTHR11620">
    <property type="entry name" value="60S RIBOSOMAL PROTEIN L23A"/>
    <property type="match status" value="1"/>
</dbReference>
<evidence type="ECO:0000313" key="8">
    <source>
        <dbReference type="WBParaSite" id="Hba_21575"/>
    </source>
</evidence>
<name>A0A1I7XUS6_HETBA</name>
<dbReference type="InterPro" id="IPR002018">
    <property type="entry name" value="CarbesteraseB"/>
</dbReference>
<proteinExistence type="inferred from homology"/>
<evidence type="ECO:0000256" key="3">
    <source>
        <dbReference type="ARBA" id="ARBA00023274"/>
    </source>
</evidence>
<dbReference type="SUPFAM" id="SSF53474">
    <property type="entry name" value="alpha/beta-Hydrolases"/>
    <property type="match status" value="1"/>
</dbReference>
<keyword evidence="4" id="KW-1133">Transmembrane helix</keyword>
<evidence type="ECO:0000259" key="6">
    <source>
        <dbReference type="Pfam" id="PF03939"/>
    </source>
</evidence>
<keyword evidence="4" id="KW-0472">Membrane</keyword>
<dbReference type="GO" id="GO:0003735">
    <property type="term" value="F:structural constituent of ribosome"/>
    <property type="evidence" value="ECO:0007669"/>
    <property type="project" value="InterPro"/>
</dbReference>
<keyword evidence="4" id="KW-0812">Transmembrane</keyword>
<keyword evidence="3" id="KW-0687">Ribonucleoprotein</keyword>
<dbReference type="InterPro" id="IPR029058">
    <property type="entry name" value="AB_hydrolase_fold"/>
</dbReference>
<evidence type="ECO:0000259" key="5">
    <source>
        <dbReference type="Pfam" id="PF00135"/>
    </source>
</evidence>
<keyword evidence="7" id="KW-1185">Reference proteome</keyword>
<protein>
    <submittedName>
        <fullName evidence="8">COesterase domain-containing protein</fullName>
    </submittedName>
</protein>
<dbReference type="InterPro" id="IPR012677">
    <property type="entry name" value="Nucleotide-bd_a/b_plait_sf"/>
</dbReference>
<dbReference type="InterPro" id="IPR005633">
    <property type="entry name" value="Ribosomal_uL23_N"/>
</dbReference>
<dbReference type="WBParaSite" id="Hba_21575">
    <property type="protein sequence ID" value="Hba_21575"/>
    <property type="gene ID" value="Hba_21575"/>
</dbReference>
<feature type="transmembrane region" description="Helical" evidence="4">
    <location>
        <begin position="58"/>
        <end position="80"/>
    </location>
</feature>
<keyword evidence="2" id="KW-0689">Ribosomal protein</keyword>
<dbReference type="GO" id="GO:0006412">
    <property type="term" value="P:translation"/>
    <property type="evidence" value="ECO:0007669"/>
    <property type="project" value="InterPro"/>
</dbReference>
<dbReference type="InterPro" id="IPR019819">
    <property type="entry name" value="Carboxylesterase_B_CS"/>
</dbReference>
<evidence type="ECO:0000256" key="1">
    <source>
        <dbReference type="ARBA" id="ARBA00006700"/>
    </source>
</evidence>
<sequence>MMYYYFLYILPLHFAQFIHEPTRPVDLWNPFGTTTIRTKSQVSIIYICLSYLHTGSKYLAALTFIFNISNVFLLILYSAFQYGASCAQDVENRPQLFVNDPYPFMVNEDCLYLNVFTPDVSKVSGEIYPVVVFFHGGNFQTGSASEWPAHGLASRGLVVVTVNYRLGALGEPIFLIVIFQMIVSICIPHIKYVSRYNRYLFLPNVDGKIIPGNPLWILNNAPTGISAVQSAVPLLIGMNANDGVEIILCCLLKWIVYERIGFADDVKESHNLFGIMAPKSKTVEKKSKVAKAIDAKKKVIRGQRSVHKKKIRTSVHFHRPKTLKTARVPRYPRKSAPARNRLDAFTIIKHPLTTESAMKKIEDNNTLVFIVDINANKHQIRSAVKKLYNIEVQKVNIFLVSSFHLFTGAILDGYRVHEKCRCKRKILEIFRKSTWKGGVLDSVVLRSISFQ</sequence>
<dbReference type="InterPro" id="IPR013025">
    <property type="entry name" value="Ribosomal_uL23-like"/>
</dbReference>
<evidence type="ECO:0000256" key="2">
    <source>
        <dbReference type="ARBA" id="ARBA00022980"/>
    </source>
</evidence>
<dbReference type="InterPro" id="IPR012678">
    <property type="entry name" value="Ribosomal_uL23/eL15/eS24_sf"/>
</dbReference>
<dbReference type="Gene3D" id="3.30.70.330">
    <property type="match status" value="1"/>
</dbReference>
<dbReference type="PROSITE" id="PS00941">
    <property type="entry name" value="CARBOXYLESTERASE_B_2"/>
    <property type="match status" value="1"/>
</dbReference>
<feature type="domain" description="Carboxylesterase type B" evidence="5">
    <location>
        <begin position="78"/>
        <end position="170"/>
    </location>
</feature>
<dbReference type="Pfam" id="PF00276">
    <property type="entry name" value="Ribosomal_L23"/>
    <property type="match status" value="1"/>
</dbReference>
<feature type="transmembrane region" description="Helical" evidence="4">
    <location>
        <begin position="173"/>
        <end position="190"/>
    </location>
</feature>
<evidence type="ECO:0000313" key="7">
    <source>
        <dbReference type="Proteomes" id="UP000095283"/>
    </source>
</evidence>
<dbReference type="Gene3D" id="3.40.50.1820">
    <property type="entry name" value="alpha/beta hydrolase"/>
    <property type="match status" value="1"/>
</dbReference>
<reference evidence="8" key="1">
    <citation type="submission" date="2016-11" db="UniProtKB">
        <authorList>
            <consortium name="WormBaseParasite"/>
        </authorList>
    </citation>
    <scope>IDENTIFICATION</scope>
</reference>
<feature type="domain" description="Large ribosomal subunit protein uL23 N-terminal" evidence="6">
    <location>
        <begin position="289"/>
        <end position="337"/>
    </location>
</feature>
<dbReference type="Pfam" id="PF00135">
    <property type="entry name" value="COesterase"/>
    <property type="match status" value="1"/>
</dbReference>
<comment type="similarity">
    <text evidence="1">Belongs to the universal ribosomal protein uL23 family.</text>
</comment>
<dbReference type="GO" id="GO:0005840">
    <property type="term" value="C:ribosome"/>
    <property type="evidence" value="ECO:0007669"/>
    <property type="project" value="UniProtKB-KW"/>
</dbReference>